<dbReference type="RefSeq" id="WP_100026928.1">
    <property type="nucleotide sequence ID" value="NZ_CP024704.1"/>
</dbReference>
<dbReference type="Gene3D" id="3.40.630.10">
    <property type="entry name" value="Zn peptidases"/>
    <property type="match status" value="1"/>
</dbReference>
<name>A0A2D3PTI8_9FUSO</name>
<dbReference type="Proteomes" id="UP000230781">
    <property type="component" value="Chromosome"/>
</dbReference>
<dbReference type="InterPro" id="IPR011650">
    <property type="entry name" value="Peptidase_M20_dimer"/>
</dbReference>
<dbReference type="GO" id="GO:0046872">
    <property type="term" value="F:metal ion binding"/>
    <property type="evidence" value="ECO:0007669"/>
    <property type="project" value="UniProtKB-KW"/>
</dbReference>
<dbReference type="PIRSF" id="PIRSF005962">
    <property type="entry name" value="Pept_M20D_amidohydro"/>
    <property type="match status" value="1"/>
</dbReference>
<accession>A0A2D3PTI8</accession>
<keyword evidence="2 5" id="KW-0378">Hydrolase</keyword>
<evidence type="ECO:0000256" key="2">
    <source>
        <dbReference type="ARBA" id="ARBA00022801"/>
    </source>
</evidence>
<reference evidence="5 6" key="1">
    <citation type="submission" date="2017-11" db="EMBL/GenBank/DDBJ databases">
        <title>Genome sequencing of Fusobacterium periodonticum KCOM 2555.</title>
        <authorList>
            <person name="Kook J.-K."/>
            <person name="Park S.-N."/>
            <person name="Lim Y.K."/>
        </authorList>
    </citation>
    <scope>NUCLEOTIDE SEQUENCE [LARGE SCALE GENOMIC DNA]</scope>
    <source>
        <strain evidence="5 6">KCOM 2555</strain>
    </source>
</reference>
<dbReference type="Gene3D" id="3.30.70.360">
    <property type="match status" value="1"/>
</dbReference>
<feature type="domain" description="Peptidase M20 dimerisation" evidence="4">
    <location>
        <begin position="188"/>
        <end position="280"/>
    </location>
</feature>
<dbReference type="PANTHER" id="PTHR11014">
    <property type="entry name" value="PEPTIDASE M20 FAMILY MEMBER"/>
    <property type="match status" value="1"/>
</dbReference>
<feature type="binding site" evidence="3">
    <location>
        <position position="165"/>
    </location>
    <ligand>
        <name>Mn(2+)</name>
        <dbReference type="ChEBI" id="CHEBI:29035"/>
        <label>2</label>
    </ligand>
</feature>
<dbReference type="Pfam" id="PF07687">
    <property type="entry name" value="M20_dimer"/>
    <property type="match status" value="1"/>
</dbReference>
<keyword evidence="3" id="KW-0464">Manganese</keyword>
<feature type="binding site" evidence="3">
    <location>
        <position position="139"/>
    </location>
    <ligand>
        <name>Mn(2+)</name>
        <dbReference type="ChEBI" id="CHEBI:29035"/>
        <label>2</label>
    </ligand>
</feature>
<gene>
    <name evidence="5" type="ORF">CTM98_10275</name>
</gene>
<dbReference type="AlphaFoldDB" id="A0A2D3PTI8"/>
<comment type="cofactor">
    <cofactor evidence="3">
        <name>Mn(2+)</name>
        <dbReference type="ChEBI" id="CHEBI:29035"/>
    </cofactor>
    <text evidence="3">The Mn(2+) ion enhances activity.</text>
</comment>
<dbReference type="SUPFAM" id="SSF55031">
    <property type="entry name" value="Bacterial exopeptidase dimerisation domain"/>
    <property type="match status" value="1"/>
</dbReference>
<proteinExistence type="inferred from homology"/>
<comment type="similarity">
    <text evidence="1">Belongs to the peptidase M20 family.</text>
</comment>
<feature type="binding site" evidence="3">
    <location>
        <position position="365"/>
    </location>
    <ligand>
        <name>Mn(2+)</name>
        <dbReference type="ChEBI" id="CHEBI:29035"/>
        <label>2</label>
    </ligand>
</feature>
<protein>
    <submittedName>
        <fullName evidence="5">Amidohydrolase</fullName>
    </submittedName>
</protein>
<dbReference type="InterPro" id="IPR002933">
    <property type="entry name" value="Peptidase_M20"/>
</dbReference>
<dbReference type="CDD" id="cd03886">
    <property type="entry name" value="M20_Acy1"/>
    <property type="match status" value="1"/>
</dbReference>
<evidence type="ECO:0000259" key="4">
    <source>
        <dbReference type="Pfam" id="PF07687"/>
    </source>
</evidence>
<feature type="binding site" evidence="3">
    <location>
        <position position="103"/>
    </location>
    <ligand>
        <name>Mn(2+)</name>
        <dbReference type="ChEBI" id="CHEBI:29035"/>
        <label>2</label>
    </ligand>
</feature>
<dbReference type="FunFam" id="3.30.70.360:FF:000014">
    <property type="entry name" value="N-acyl-L-amino acid amidohydrolase"/>
    <property type="match status" value="1"/>
</dbReference>
<dbReference type="Pfam" id="PF01546">
    <property type="entry name" value="Peptidase_M20"/>
    <property type="match status" value="1"/>
</dbReference>
<dbReference type="SUPFAM" id="SSF53187">
    <property type="entry name" value="Zn-dependent exopeptidases"/>
    <property type="match status" value="1"/>
</dbReference>
<feature type="binding site" evidence="3">
    <location>
        <position position="105"/>
    </location>
    <ligand>
        <name>Mn(2+)</name>
        <dbReference type="ChEBI" id="CHEBI:29035"/>
        <label>2</label>
    </ligand>
</feature>
<dbReference type="PANTHER" id="PTHR11014:SF63">
    <property type="entry name" value="METALLOPEPTIDASE, PUTATIVE (AFU_ORTHOLOGUE AFUA_6G09600)-RELATED"/>
    <property type="match status" value="1"/>
</dbReference>
<dbReference type="EMBL" id="CP024704">
    <property type="protein sequence ID" value="ATV71002.1"/>
    <property type="molecule type" value="Genomic_DNA"/>
</dbReference>
<evidence type="ECO:0000313" key="5">
    <source>
        <dbReference type="EMBL" id="ATV71002.1"/>
    </source>
</evidence>
<evidence type="ECO:0000256" key="3">
    <source>
        <dbReference type="PIRSR" id="PIRSR005962-1"/>
    </source>
</evidence>
<evidence type="ECO:0000256" key="1">
    <source>
        <dbReference type="ARBA" id="ARBA00006153"/>
    </source>
</evidence>
<dbReference type="InterPro" id="IPR017439">
    <property type="entry name" value="Amidohydrolase"/>
</dbReference>
<organism evidence="5 6">
    <name type="scientific">Fusobacterium pseudoperiodonticum</name>
    <dbReference type="NCBI Taxonomy" id="2663009"/>
    <lineage>
        <taxon>Bacteria</taxon>
        <taxon>Fusobacteriati</taxon>
        <taxon>Fusobacteriota</taxon>
        <taxon>Fusobacteriia</taxon>
        <taxon>Fusobacteriales</taxon>
        <taxon>Fusobacteriaceae</taxon>
        <taxon>Fusobacterium</taxon>
    </lineage>
</organism>
<keyword evidence="3" id="KW-0479">Metal-binding</keyword>
<evidence type="ECO:0000313" key="6">
    <source>
        <dbReference type="Proteomes" id="UP000230781"/>
    </source>
</evidence>
<dbReference type="InterPro" id="IPR036264">
    <property type="entry name" value="Bact_exopeptidase_dim_dom"/>
</dbReference>
<dbReference type="NCBIfam" id="TIGR01891">
    <property type="entry name" value="amidohydrolases"/>
    <property type="match status" value="1"/>
</dbReference>
<dbReference type="GO" id="GO:0016787">
    <property type="term" value="F:hydrolase activity"/>
    <property type="evidence" value="ECO:0007669"/>
    <property type="project" value="UniProtKB-KW"/>
</dbReference>
<sequence length="394" mass="44186">MEEKIKKLSEKYLERVMELRRELHKYPEIGFDLFKTAEIVKKELDRIGIPYKSEIAKTGIVATIKGGKPGKTVLLRADMDALPLTEESRCDFKSTHEGKMHACGHDGHTAGLLGVGMILNELKDELSGNIKLLFQPAEEEPGGAKPMIDEGVLENPKVDAAFGCHIWPSIKAGHVAIKDGAMMSHPTTFEIIFQGKGGHASQPEKTVDTVMVACQAVVNFQNIISRNISTLRPAVLSCCSIHAGEAHNIIPDKLFLKGTIRSFDEKITDQIVDRMDEILKGITSAYGASYEFLVDRMYPVLKNDHELFKFSKNALENILGKDNVEVMEDPVMGAEDFAYFGKHIPSFFFFVGVNDEQLENENMLHHPKLFWDEKYLIINMKTLSQLAVEFLNFN</sequence>